<evidence type="ECO:0000313" key="2">
    <source>
        <dbReference type="EMBL" id="ADG13971.1"/>
    </source>
</evidence>
<protein>
    <submittedName>
        <fullName evidence="2">Uncharacterized protein</fullName>
    </submittedName>
</protein>
<dbReference type="STRING" id="573063.Metin_1321"/>
<keyword evidence="3" id="KW-1185">Reference proteome</keyword>
<keyword evidence="1" id="KW-1133">Transmembrane helix</keyword>
<sequence>MNNNKKTYRKLYWHIWYILFGILLILMFNLEPPYKTWIIGLLVIMALSRIIILWIDIDK</sequence>
<name>D5VTR8_METIM</name>
<feature type="transmembrane region" description="Helical" evidence="1">
    <location>
        <begin position="12"/>
        <end position="30"/>
    </location>
</feature>
<dbReference type="KEGG" id="mif:Metin_1321"/>
<dbReference type="AlphaFoldDB" id="D5VTR8"/>
<reference evidence="2" key="1">
    <citation type="submission" date="2010-04" db="EMBL/GenBank/DDBJ databases">
        <title>Complete sequence of Methanocaldococcus infernus ME.</title>
        <authorList>
            <consortium name="US DOE Joint Genome Institute"/>
            <person name="Lucas S."/>
            <person name="Copeland A."/>
            <person name="Lapidus A."/>
            <person name="Cheng J.-F."/>
            <person name="Bruce D."/>
            <person name="Goodwin L."/>
            <person name="Pitluck S."/>
            <person name="Munk A.C."/>
            <person name="Detter J.C."/>
            <person name="Han C."/>
            <person name="Tapia R."/>
            <person name="Land M."/>
            <person name="Hauser L."/>
            <person name="Kyrpides N."/>
            <person name="Mikhailova N."/>
            <person name="Sieprawska-Lupa M."/>
            <person name="Whitman W.B."/>
            <person name="Woyke T."/>
        </authorList>
    </citation>
    <scope>NUCLEOTIDE SEQUENCE [LARGE SCALE GENOMIC DNA]</scope>
    <source>
        <strain evidence="2">ME</strain>
    </source>
</reference>
<proteinExistence type="predicted"/>
<evidence type="ECO:0000313" key="3">
    <source>
        <dbReference type="Proteomes" id="UP000002061"/>
    </source>
</evidence>
<keyword evidence="1" id="KW-0812">Transmembrane</keyword>
<dbReference type="EMBL" id="CP002009">
    <property type="protein sequence ID" value="ADG13971.1"/>
    <property type="molecule type" value="Genomic_DNA"/>
</dbReference>
<dbReference type="HOGENOM" id="CLU_2985734_0_0_2"/>
<accession>D5VTR8</accession>
<evidence type="ECO:0000256" key="1">
    <source>
        <dbReference type="SAM" id="Phobius"/>
    </source>
</evidence>
<gene>
    <name evidence="2" type="ordered locus">Metin_1321</name>
</gene>
<organism evidence="2 3">
    <name type="scientific">Methanocaldococcus infernus (strain DSM 11812 / JCM 15783 / ME)</name>
    <dbReference type="NCBI Taxonomy" id="573063"/>
    <lineage>
        <taxon>Archaea</taxon>
        <taxon>Methanobacteriati</taxon>
        <taxon>Methanobacteriota</taxon>
        <taxon>Methanomada group</taxon>
        <taxon>Methanococci</taxon>
        <taxon>Methanococcales</taxon>
        <taxon>Methanocaldococcaceae</taxon>
        <taxon>Methanocaldococcus</taxon>
    </lineage>
</organism>
<dbReference type="eggNOG" id="arCOG10810">
    <property type="taxonomic scope" value="Archaea"/>
</dbReference>
<feature type="transmembrane region" description="Helical" evidence="1">
    <location>
        <begin position="36"/>
        <end position="55"/>
    </location>
</feature>
<dbReference type="Proteomes" id="UP000002061">
    <property type="component" value="Chromosome"/>
</dbReference>
<keyword evidence="1" id="KW-0472">Membrane</keyword>